<evidence type="ECO:0000259" key="13">
    <source>
        <dbReference type="Pfam" id="PF22456"/>
    </source>
</evidence>
<feature type="domain" description="Peptidase M16 N-terminal" evidence="10">
    <location>
        <begin position="51"/>
        <end position="203"/>
    </location>
</feature>
<dbReference type="InterPro" id="IPR054734">
    <property type="entry name" value="PqqF-like_C_4"/>
</dbReference>
<keyword evidence="3" id="KW-0645">Protease</keyword>
<reference evidence="14" key="2">
    <citation type="submission" date="2024-10" db="UniProtKB">
        <authorList>
            <consortium name="EnsemblProtists"/>
        </authorList>
    </citation>
    <scope>IDENTIFICATION</scope>
</reference>
<dbReference type="GO" id="GO:0004222">
    <property type="term" value="F:metalloendopeptidase activity"/>
    <property type="evidence" value="ECO:0007669"/>
    <property type="project" value="InterPro"/>
</dbReference>
<feature type="domain" description="Peptidase M16 middle/third" evidence="12">
    <location>
        <begin position="417"/>
        <end position="697"/>
    </location>
</feature>
<evidence type="ECO:0000313" key="14">
    <source>
        <dbReference type="EnsemblProtists" id="EOD23863"/>
    </source>
</evidence>
<dbReference type="GO" id="GO:0005829">
    <property type="term" value="C:cytosol"/>
    <property type="evidence" value="ECO:0007669"/>
    <property type="project" value="TreeGrafter"/>
</dbReference>
<reference evidence="15" key="1">
    <citation type="journal article" date="2013" name="Nature">
        <title>Pan genome of the phytoplankton Emiliania underpins its global distribution.</title>
        <authorList>
            <person name="Read B.A."/>
            <person name="Kegel J."/>
            <person name="Klute M.J."/>
            <person name="Kuo A."/>
            <person name="Lefebvre S.C."/>
            <person name="Maumus F."/>
            <person name="Mayer C."/>
            <person name="Miller J."/>
            <person name="Monier A."/>
            <person name="Salamov A."/>
            <person name="Young J."/>
            <person name="Aguilar M."/>
            <person name="Claverie J.M."/>
            <person name="Frickenhaus S."/>
            <person name="Gonzalez K."/>
            <person name="Herman E.K."/>
            <person name="Lin Y.C."/>
            <person name="Napier J."/>
            <person name="Ogata H."/>
            <person name="Sarno A.F."/>
            <person name="Shmutz J."/>
            <person name="Schroeder D."/>
            <person name="de Vargas C."/>
            <person name="Verret F."/>
            <person name="von Dassow P."/>
            <person name="Valentin K."/>
            <person name="Van de Peer Y."/>
            <person name="Wheeler G."/>
            <person name="Dacks J.B."/>
            <person name="Delwiche C.F."/>
            <person name="Dyhrman S.T."/>
            <person name="Glockner G."/>
            <person name="John U."/>
            <person name="Richards T."/>
            <person name="Worden A.Z."/>
            <person name="Zhang X."/>
            <person name="Grigoriev I.V."/>
            <person name="Allen A.E."/>
            <person name="Bidle K."/>
            <person name="Borodovsky M."/>
            <person name="Bowler C."/>
            <person name="Brownlee C."/>
            <person name="Cock J.M."/>
            <person name="Elias M."/>
            <person name="Gladyshev V.N."/>
            <person name="Groth M."/>
            <person name="Guda C."/>
            <person name="Hadaegh A."/>
            <person name="Iglesias-Rodriguez M.D."/>
            <person name="Jenkins J."/>
            <person name="Jones B.M."/>
            <person name="Lawson T."/>
            <person name="Leese F."/>
            <person name="Lindquist E."/>
            <person name="Lobanov A."/>
            <person name="Lomsadze A."/>
            <person name="Malik S.B."/>
            <person name="Marsh M.E."/>
            <person name="Mackinder L."/>
            <person name="Mock T."/>
            <person name="Mueller-Roeber B."/>
            <person name="Pagarete A."/>
            <person name="Parker M."/>
            <person name="Probert I."/>
            <person name="Quesneville H."/>
            <person name="Raines C."/>
            <person name="Rensing S.A."/>
            <person name="Riano-Pachon D.M."/>
            <person name="Richier S."/>
            <person name="Rokitta S."/>
            <person name="Shiraiwa Y."/>
            <person name="Soanes D.M."/>
            <person name="van der Giezen M."/>
            <person name="Wahlund T.M."/>
            <person name="Williams B."/>
            <person name="Wilson W."/>
            <person name="Wolfe G."/>
            <person name="Wurch L.L."/>
        </authorList>
    </citation>
    <scope>NUCLEOTIDE SEQUENCE</scope>
</reference>
<dbReference type="Proteomes" id="UP000013827">
    <property type="component" value="Unassembled WGS sequence"/>
</dbReference>
<evidence type="ECO:0000259" key="12">
    <source>
        <dbReference type="Pfam" id="PF16187"/>
    </source>
</evidence>
<dbReference type="GeneID" id="17269407"/>
<dbReference type="Pfam" id="PF00675">
    <property type="entry name" value="Peptidase_M16"/>
    <property type="match status" value="1"/>
</dbReference>
<dbReference type="InterPro" id="IPR011249">
    <property type="entry name" value="Metalloenz_LuxS/M16"/>
</dbReference>
<dbReference type="Pfam" id="PF16187">
    <property type="entry name" value="Peptidase_M16_M"/>
    <property type="match status" value="1"/>
</dbReference>
<dbReference type="GO" id="GO:0043171">
    <property type="term" value="P:peptide catabolic process"/>
    <property type="evidence" value="ECO:0007669"/>
    <property type="project" value="TreeGrafter"/>
</dbReference>
<dbReference type="InterPro" id="IPR007863">
    <property type="entry name" value="Peptidase_M16_C"/>
</dbReference>
<dbReference type="HOGENOM" id="CLU_004639_1_1_1"/>
<proteinExistence type="inferred from homology"/>
<dbReference type="KEGG" id="ehx:EMIHUDRAFT_74243"/>
<sequence length="927" mass="100618">MVSSVLSNFVLSNLVLSNLVLSDVAKPNIVKSASDRREYRFVELSNALKAVLVSDSSATLAAAAVDVRSGSANDPDDVPGLAHFCEHMLFLASVKYPVEQDYDAFLKRHGGFSNAFTADSHTNFYFEAPLRPAQHPPPLLHRTPPPHRPPPPTALDRFAQFFIAPLFSVGGVAREMHAVDSEHAKNLQSDAWRLWQLGRSLAAAGHPHNHFGTGSLQTLNRTGVHSELLRWYGDHYLSHTMTLAIVGAEDLDTLQSYAADLFSAVPRSHPPPSGAAAAPPPPPVAPSASLFATAPAAFLVRPVRSLELLRIMWSLPPVESEYRSRPLRLVSRLLGGESAGSLRSALVRRGWIEGVTTSVERQPAYSLLVVDLDLTARGLAHWREALEVVYAALRAIRGRGVTQQVFDALRSEDELSFRFKAKEEASDYASDLAARLHLYPPQELLTAPEVTPAFDGDRTRELLRQLQPTSMLALLVSQTLTANATDGASSERWYGTQYWPIPLPDDFLSPPPRNPYLPTDFELLEASSSPFVSDPPALLRRGARSRLWHRAEVSFGLPVAAVRVALHTRAVSAREGGEGGGEGAAFALLHTIYLEMQLREAAWDASRAGLAVSLSATSTGFELSGHGYAQTLPAYMLTVLRQARSLQPDALRFATVKALVERQLADEDKAAAYQVAYQAWSHLLLRVAPTPAEQLAAVRSIRLPQLVRFAADALSSWASSDFLFFGNLDAAGAVDAYEEQLGALFEDGAAPAGLPAAPSQQQAVADLGGRALLRAVAHPNPQETNSAVRLTLVLGELSAREAATAQLLAKMVEPAFFASLRTRQQLGYLVWSFGREVRGVSLLYFIVQSSSASPRHVTASIHAFLEEEAEALLNSTAAADFAAYAAAARKELLDPPEQLEAAAEEAWGQIAAERFCFARRREVAVAL</sequence>
<evidence type="ECO:0000256" key="1">
    <source>
        <dbReference type="ARBA" id="ARBA00001947"/>
    </source>
</evidence>
<evidence type="ECO:0000256" key="7">
    <source>
        <dbReference type="ARBA" id="ARBA00023049"/>
    </source>
</evidence>
<evidence type="ECO:0000313" key="15">
    <source>
        <dbReference type="Proteomes" id="UP000013827"/>
    </source>
</evidence>
<dbReference type="InterPro" id="IPR032632">
    <property type="entry name" value="Peptidase_M16_M"/>
</dbReference>
<evidence type="ECO:0000256" key="8">
    <source>
        <dbReference type="RuleBase" id="RU004447"/>
    </source>
</evidence>
<evidence type="ECO:0000256" key="9">
    <source>
        <dbReference type="SAM" id="SignalP"/>
    </source>
</evidence>
<accession>A0A0D3JK28</accession>
<dbReference type="InterPro" id="IPR001431">
    <property type="entry name" value="Pept_M16_Zn_BS"/>
</dbReference>
<dbReference type="InterPro" id="IPR050626">
    <property type="entry name" value="Peptidase_M16"/>
</dbReference>
<name>A0A0D3JK28_EMIH1</name>
<dbReference type="PaxDb" id="2903-EOD23863"/>
<dbReference type="PROSITE" id="PS00143">
    <property type="entry name" value="INSULINASE"/>
    <property type="match status" value="1"/>
</dbReference>
<keyword evidence="6" id="KW-0862">Zinc</keyword>
<evidence type="ECO:0000256" key="5">
    <source>
        <dbReference type="ARBA" id="ARBA00022801"/>
    </source>
</evidence>
<dbReference type="Pfam" id="PF22456">
    <property type="entry name" value="PqqF-like_C_4"/>
    <property type="match status" value="1"/>
</dbReference>
<dbReference type="PANTHER" id="PTHR43690">
    <property type="entry name" value="NARDILYSIN"/>
    <property type="match status" value="1"/>
</dbReference>
<evidence type="ECO:0000256" key="3">
    <source>
        <dbReference type="ARBA" id="ARBA00022670"/>
    </source>
</evidence>
<feature type="signal peptide" evidence="9">
    <location>
        <begin position="1"/>
        <end position="17"/>
    </location>
</feature>
<keyword evidence="5" id="KW-0378">Hydrolase</keyword>
<dbReference type="Pfam" id="PF05193">
    <property type="entry name" value="Peptidase_M16_C"/>
    <property type="match status" value="1"/>
</dbReference>
<dbReference type="Gene3D" id="3.30.830.10">
    <property type="entry name" value="Metalloenzyme, LuxS/M16 peptidase-like"/>
    <property type="match status" value="4"/>
</dbReference>
<dbReference type="GO" id="GO:0005739">
    <property type="term" value="C:mitochondrion"/>
    <property type="evidence" value="ECO:0007669"/>
    <property type="project" value="TreeGrafter"/>
</dbReference>
<dbReference type="STRING" id="2903.R1CLN0"/>
<dbReference type="GO" id="GO:0046872">
    <property type="term" value="F:metal ion binding"/>
    <property type="evidence" value="ECO:0007669"/>
    <property type="project" value="UniProtKB-KW"/>
</dbReference>
<dbReference type="InterPro" id="IPR011765">
    <property type="entry name" value="Pept_M16_N"/>
</dbReference>
<dbReference type="GO" id="GO:0051603">
    <property type="term" value="P:proteolysis involved in protein catabolic process"/>
    <property type="evidence" value="ECO:0007669"/>
    <property type="project" value="TreeGrafter"/>
</dbReference>
<evidence type="ECO:0000256" key="6">
    <source>
        <dbReference type="ARBA" id="ARBA00022833"/>
    </source>
</evidence>
<comment type="similarity">
    <text evidence="2 8">Belongs to the peptidase M16 family.</text>
</comment>
<protein>
    <submittedName>
        <fullName evidence="14">Uncharacterized protein</fullName>
    </submittedName>
</protein>
<dbReference type="EnsemblProtists" id="EOD23863">
    <property type="protein sequence ID" value="EOD23863"/>
    <property type="gene ID" value="EMIHUDRAFT_74243"/>
</dbReference>
<organism evidence="14 15">
    <name type="scientific">Emiliania huxleyi (strain CCMP1516)</name>
    <dbReference type="NCBI Taxonomy" id="280463"/>
    <lineage>
        <taxon>Eukaryota</taxon>
        <taxon>Haptista</taxon>
        <taxon>Haptophyta</taxon>
        <taxon>Prymnesiophyceae</taxon>
        <taxon>Isochrysidales</taxon>
        <taxon>Noelaerhabdaceae</taxon>
        <taxon>Emiliania</taxon>
    </lineage>
</organism>
<feature type="domain" description="Peptidase M16 C-terminal" evidence="11">
    <location>
        <begin position="227"/>
        <end position="410"/>
    </location>
</feature>
<dbReference type="AlphaFoldDB" id="A0A0D3JK28"/>
<dbReference type="FunFam" id="3.30.830.10:FF:000012">
    <property type="entry name" value="Protease 3"/>
    <property type="match status" value="1"/>
</dbReference>
<feature type="chain" id="PRO_5044192989" evidence="9">
    <location>
        <begin position="18"/>
        <end position="927"/>
    </location>
</feature>
<evidence type="ECO:0000256" key="2">
    <source>
        <dbReference type="ARBA" id="ARBA00007261"/>
    </source>
</evidence>
<dbReference type="eggNOG" id="KOG0959">
    <property type="taxonomic scope" value="Eukaryota"/>
</dbReference>
<keyword evidence="9" id="KW-0732">Signal</keyword>
<comment type="cofactor">
    <cofactor evidence="1">
        <name>Zn(2+)</name>
        <dbReference type="ChEBI" id="CHEBI:29105"/>
    </cofactor>
</comment>
<evidence type="ECO:0000256" key="4">
    <source>
        <dbReference type="ARBA" id="ARBA00022723"/>
    </source>
</evidence>
<evidence type="ECO:0000259" key="10">
    <source>
        <dbReference type="Pfam" id="PF00675"/>
    </source>
</evidence>
<keyword evidence="15" id="KW-1185">Reference proteome</keyword>
<keyword evidence="4" id="KW-0479">Metal-binding</keyword>
<feature type="domain" description="Coenzyme PQQ synthesis protein F-like C-terminal lobe" evidence="13">
    <location>
        <begin position="807"/>
        <end position="907"/>
    </location>
</feature>
<dbReference type="PANTHER" id="PTHR43690:SF18">
    <property type="entry name" value="INSULIN-DEGRADING ENZYME-RELATED"/>
    <property type="match status" value="1"/>
</dbReference>
<keyword evidence="7" id="KW-0482">Metalloprotease</keyword>
<dbReference type="SUPFAM" id="SSF63411">
    <property type="entry name" value="LuxS/MPP-like metallohydrolase"/>
    <property type="match status" value="4"/>
</dbReference>
<evidence type="ECO:0000259" key="11">
    <source>
        <dbReference type="Pfam" id="PF05193"/>
    </source>
</evidence>
<dbReference type="RefSeq" id="XP_005776292.1">
    <property type="nucleotide sequence ID" value="XM_005776235.1"/>
</dbReference>